<dbReference type="OrthoDB" id="676979at2759"/>
<accession>A0A1Y2I855</accession>
<evidence type="ECO:0000256" key="4">
    <source>
        <dbReference type="SAM" id="Phobius"/>
    </source>
</evidence>
<feature type="transmembrane region" description="Helical" evidence="4">
    <location>
        <begin position="43"/>
        <end position="64"/>
    </location>
</feature>
<proteinExistence type="predicted"/>
<evidence type="ECO:0000256" key="1">
    <source>
        <dbReference type="ARBA" id="ARBA00004196"/>
    </source>
</evidence>
<reference evidence="5 6" key="1">
    <citation type="journal article" date="2015" name="Biotechnol. Biofuels">
        <title>Enhanced degradation of softwood versus hardwood by the white-rot fungus Pycnoporus coccineus.</title>
        <authorList>
            <person name="Couturier M."/>
            <person name="Navarro D."/>
            <person name="Chevret D."/>
            <person name="Henrissat B."/>
            <person name="Piumi F."/>
            <person name="Ruiz-Duenas F.J."/>
            <person name="Martinez A.T."/>
            <person name="Grigoriev I.V."/>
            <person name="Riley R."/>
            <person name="Lipzen A."/>
            <person name="Berrin J.G."/>
            <person name="Master E.R."/>
            <person name="Rosso M.N."/>
        </authorList>
    </citation>
    <scope>NUCLEOTIDE SEQUENCE [LARGE SCALE GENOMIC DNA]</scope>
    <source>
        <strain evidence="5 6">BRFM310</strain>
    </source>
</reference>
<protein>
    <submittedName>
        <fullName evidence="5">L domain-like protein</fullName>
    </submittedName>
</protein>
<keyword evidence="2" id="KW-0433">Leucine-rich repeat</keyword>
<dbReference type="SUPFAM" id="SSF52058">
    <property type="entry name" value="L domain-like"/>
    <property type="match status" value="1"/>
</dbReference>
<evidence type="ECO:0000313" key="6">
    <source>
        <dbReference type="Proteomes" id="UP000193067"/>
    </source>
</evidence>
<dbReference type="InterPro" id="IPR001611">
    <property type="entry name" value="Leu-rich_rpt"/>
</dbReference>
<name>A0A1Y2I855_TRAC3</name>
<dbReference type="PANTHER" id="PTHR48059:SF23">
    <property type="entry name" value="LEUCINE-RICH REPEAT-CONTAINING N-TERMINAL PLANT-TYPE DOMAIN-CONTAINING PROTEIN"/>
    <property type="match status" value="1"/>
</dbReference>
<dbReference type="Pfam" id="PF00560">
    <property type="entry name" value="LRR_1"/>
    <property type="match status" value="1"/>
</dbReference>
<dbReference type="InterPro" id="IPR003591">
    <property type="entry name" value="Leu-rich_rpt_typical-subtyp"/>
</dbReference>
<dbReference type="InterPro" id="IPR032675">
    <property type="entry name" value="LRR_dom_sf"/>
</dbReference>
<sequence>MPRIREPELIPMQHPPLQAWPPLEKHLHRCCERCEKKKKRNRLLLVLLIVFLLYLLGNTVFLNVRVLNMTPQSSSPPAASASPTTMASSGVLSADAQQCISQYNLNAPTDPQSYPCSTCYPVLSAVPSNFSDGNSQDAQTIANAVQFCGLRSVFESASGDGQTGLANGGWVKDVRFCAWSGVKCDGFGRVASLQLTFPSVPASIPTELGGLTGLTNLQVIGDTNIPAGSLPSSFAQLTALTSLDLESTALTAIDDTLFSSLSNVTTLTLVKNAKMGNELPSSLFSLPLQNLVVNGQSLSSDALSNITSSMSLRTSLKLLDLSSTLLSGPIPASISSLTALTELHLDANALTTPLPSAFPASLQALTLTNNTQLTGAVAAGSAFCALSRLQTCDVRGTGLSAQGACGPCQFS</sequence>
<evidence type="ECO:0000256" key="3">
    <source>
        <dbReference type="ARBA" id="ARBA00022737"/>
    </source>
</evidence>
<dbReference type="EMBL" id="KZ084153">
    <property type="protein sequence ID" value="OSC97308.1"/>
    <property type="molecule type" value="Genomic_DNA"/>
</dbReference>
<comment type="subcellular location">
    <subcellularLocation>
        <location evidence="1">Cell envelope</location>
    </subcellularLocation>
</comment>
<gene>
    <name evidence="5" type="ORF">PYCCODRAFT_1448063</name>
</gene>
<keyword evidence="6" id="KW-1185">Reference proteome</keyword>
<evidence type="ECO:0000313" key="5">
    <source>
        <dbReference type="EMBL" id="OSC97308.1"/>
    </source>
</evidence>
<keyword evidence="3" id="KW-0677">Repeat</keyword>
<organism evidence="5 6">
    <name type="scientific">Trametes coccinea (strain BRFM310)</name>
    <name type="common">Pycnoporus coccineus</name>
    <dbReference type="NCBI Taxonomy" id="1353009"/>
    <lineage>
        <taxon>Eukaryota</taxon>
        <taxon>Fungi</taxon>
        <taxon>Dikarya</taxon>
        <taxon>Basidiomycota</taxon>
        <taxon>Agaricomycotina</taxon>
        <taxon>Agaricomycetes</taxon>
        <taxon>Polyporales</taxon>
        <taxon>Polyporaceae</taxon>
        <taxon>Trametes</taxon>
    </lineage>
</organism>
<dbReference type="InterPro" id="IPR051848">
    <property type="entry name" value="PGIP"/>
</dbReference>
<dbReference type="AlphaFoldDB" id="A0A1Y2I855"/>
<dbReference type="STRING" id="1353009.A0A1Y2I855"/>
<keyword evidence="4" id="KW-1133">Transmembrane helix</keyword>
<keyword evidence="4" id="KW-0472">Membrane</keyword>
<dbReference type="Proteomes" id="UP000193067">
    <property type="component" value="Unassembled WGS sequence"/>
</dbReference>
<keyword evidence="4" id="KW-0812">Transmembrane</keyword>
<evidence type="ECO:0000256" key="2">
    <source>
        <dbReference type="ARBA" id="ARBA00022614"/>
    </source>
</evidence>
<dbReference type="Gene3D" id="3.80.10.10">
    <property type="entry name" value="Ribonuclease Inhibitor"/>
    <property type="match status" value="1"/>
</dbReference>
<dbReference type="SMART" id="SM00369">
    <property type="entry name" value="LRR_TYP"/>
    <property type="match status" value="2"/>
</dbReference>
<dbReference type="PANTHER" id="PTHR48059">
    <property type="entry name" value="POLYGALACTURONASE INHIBITOR 1"/>
    <property type="match status" value="1"/>
</dbReference>